<name>G3JT07_CORMM</name>
<dbReference type="Gene3D" id="3.90.1200.10">
    <property type="match status" value="1"/>
</dbReference>
<dbReference type="SUPFAM" id="SSF56112">
    <property type="entry name" value="Protein kinase-like (PK-like)"/>
    <property type="match status" value="1"/>
</dbReference>
<evidence type="ECO:0000313" key="2">
    <source>
        <dbReference type="EMBL" id="EGX89003.1"/>
    </source>
</evidence>
<dbReference type="InterPro" id="IPR011009">
    <property type="entry name" value="Kinase-like_dom_sf"/>
</dbReference>
<dbReference type="HOGENOM" id="CLU_069864_1_0_1"/>
<dbReference type="EMBL" id="JH126405">
    <property type="protein sequence ID" value="EGX89003.1"/>
    <property type="molecule type" value="Genomic_DNA"/>
</dbReference>
<dbReference type="VEuPathDB" id="FungiDB:CCM_09051"/>
<dbReference type="PANTHER" id="PTHR21310:SF15">
    <property type="entry name" value="AMINOGLYCOSIDE PHOSPHOTRANSFERASE DOMAIN-CONTAINING PROTEIN"/>
    <property type="match status" value="1"/>
</dbReference>
<protein>
    <submittedName>
        <fullName evidence="2">Protein kinase-like domain</fullName>
    </submittedName>
</protein>
<dbReference type="OMA" id="EFVFCHN"/>
<dbReference type="Proteomes" id="UP000001610">
    <property type="component" value="Unassembled WGS sequence"/>
</dbReference>
<dbReference type="Pfam" id="PF01636">
    <property type="entry name" value="APH"/>
    <property type="match status" value="1"/>
</dbReference>
<proteinExistence type="predicted"/>
<dbReference type="InterPro" id="IPR002575">
    <property type="entry name" value="Aminoglycoside_PTrfase"/>
</dbReference>
<organism evidence="2 3">
    <name type="scientific">Cordyceps militaris (strain CM01)</name>
    <name type="common">Caterpillar fungus</name>
    <dbReference type="NCBI Taxonomy" id="983644"/>
    <lineage>
        <taxon>Eukaryota</taxon>
        <taxon>Fungi</taxon>
        <taxon>Dikarya</taxon>
        <taxon>Ascomycota</taxon>
        <taxon>Pezizomycotina</taxon>
        <taxon>Sordariomycetes</taxon>
        <taxon>Hypocreomycetidae</taxon>
        <taxon>Hypocreales</taxon>
        <taxon>Cordycipitaceae</taxon>
        <taxon>Cordyceps</taxon>
    </lineage>
</organism>
<dbReference type="PANTHER" id="PTHR21310">
    <property type="entry name" value="AMINOGLYCOSIDE PHOSPHOTRANSFERASE-RELATED-RELATED"/>
    <property type="match status" value="1"/>
</dbReference>
<evidence type="ECO:0000313" key="3">
    <source>
        <dbReference type="Proteomes" id="UP000001610"/>
    </source>
</evidence>
<feature type="domain" description="Aminoglycoside phosphotransferase" evidence="1">
    <location>
        <begin position="59"/>
        <end position="225"/>
    </location>
</feature>
<keyword evidence="2" id="KW-0808">Transferase</keyword>
<dbReference type="CDD" id="cd05120">
    <property type="entry name" value="APH_ChoK_like"/>
    <property type="match status" value="1"/>
</dbReference>
<gene>
    <name evidence="2" type="ORF">CCM_09051</name>
</gene>
<dbReference type="AlphaFoldDB" id="G3JT07"/>
<dbReference type="RefSeq" id="XP_006674248.1">
    <property type="nucleotide sequence ID" value="XM_006674185.1"/>
</dbReference>
<dbReference type="InterPro" id="IPR051678">
    <property type="entry name" value="AGP_Transferase"/>
</dbReference>
<dbReference type="GeneID" id="18171054"/>
<sequence>MSGASGLLWQNRMKAAKQPFTPLSHHLSFQASSNMSTSNMEEEGCIATTFERKYYQRGPVFIKRSLRPREYRTGYRGLHIPPLGKERLMNEAESLQFIRQRTDIPVPTVYCHFLDDDAYYLISEFVEGISMADLSDEQKPMVCEELARHTAKLSTLRSSRLGGPSGIVIPPYRVLKLAESDRWNLQPSASDEYVFCHNDLSQQNVIVDPESLKIKAIIDWEYAGFFPSYFEYPFYTRLGPSSAINGEADDSLALLQFLRSEATSGTTRAG</sequence>
<evidence type="ECO:0000259" key="1">
    <source>
        <dbReference type="Pfam" id="PF01636"/>
    </source>
</evidence>
<dbReference type="KEGG" id="cmt:CCM_09051"/>
<dbReference type="STRING" id="983644.G3JT07"/>
<accession>G3JT07</accession>
<keyword evidence="3" id="KW-1185">Reference proteome</keyword>
<dbReference type="OrthoDB" id="4862502at2759"/>
<dbReference type="GO" id="GO:0016301">
    <property type="term" value="F:kinase activity"/>
    <property type="evidence" value="ECO:0007669"/>
    <property type="project" value="UniProtKB-KW"/>
</dbReference>
<dbReference type="InParanoid" id="G3JT07"/>
<keyword evidence="2" id="KW-0418">Kinase</keyword>
<dbReference type="eggNOG" id="ENOG502SJF8">
    <property type="taxonomic scope" value="Eukaryota"/>
</dbReference>
<reference evidence="2 3" key="1">
    <citation type="journal article" date="2011" name="Genome Biol.">
        <title>Genome sequence of the insect pathogenic fungus Cordyceps militaris, a valued traditional Chinese medicine.</title>
        <authorList>
            <person name="Zheng P."/>
            <person name="Xia Y."/>
            <person name="Xiao G."/>
            <person name="Xiong C."/>
            <person name="Hu X."/>
            <person name="Zhang S."/>
            <person name="Zheng H."/>
            <person name="Huang Y."/>
            <person name="Zhou Y."/>
            <person name="Wang S."/>
            <person name="Zhao G.P."/>
            <person name="Liu X."/>
            <person name="St Leger R.J."/>
            <person name="Wang C."/>
        </authorList>
    </citation>
    <scope>NUCLEOTIDE SEQUENCE [LARGE SCALE GENOMIC DNA]</scope>
    <source>
        <strain evidence="2 3">CM01</strain>
    </source>
</reference>